<dbReference type="PIRSF" id="PIRSF006648">
    <property type="entry name" value="DrrB"/>
    <property type="match status" value="1"/>
</dbReference>
<feature type="domain" description="ABC transmembrane type-2" evidence="6">
    <location>
        <begin position="16"/>
        <end position="240"/>
    </location>
</feature>
<comment type="subcellular location">
    <subcellularLocation>
        <location evidence="1">Membrane</location>
        <topology evidence="1">Multi-pass membrane protein</topology>
    </subcellularLocation>
</comment>
<dbReference type="GO" id="GO:0140359">
    <property type="term" value="F:ABC-type transporter activity"/>
    <property type="evidence" value="ECO:0007669"/>
    <property type="project" value="InterPro"/>
</dbReference>
<dbReference type="InterPro" id="IPR013525">
    <property type="entry name" value="ABC2_TM"/>
</dbReference>
<gene>
    <name evidence="7" type="ORF">ENM21_06050</name>
</gene>
<evidence type="ECO:0000313" key="7">
    <source>
        <dbReference type="EMBL" id="HHM96758.1"/>
    </source>
</evidence>
<dbReference type="Pfam" id="PF12698">
    <property type="entry name" value="ABC2_membrane_3"/>
    <property type="match status" value="1"/>
</dbReference>
<dbReference type="AlphaFoldDB" id="A0A7C5VXG3"/>
<keyword evidence="2 5" id="KW-0812">Transmembrane</keyword>
<feature type="transmembrane region" description="Helical" evidence="5">
    <location>
        <begin position="53"/>
        <end position="76"/>
    </location>
</feature>
<dbReference type="PANTHER" id="PTHR43229">
    <property type="entry name" value="NODULATION PROTEIN J"/>
    <property type="match status" value="1"/>
</dbReference>
<evidence type="ECO:0000259" key="6">
    <source>
        <dbReference type="PROSITE" id="PS51012"/>
    </source>
</evidence>
<dbReference type="InterPro" id="IPR000412">
    <property type="entry name" value="ABC_2_transport"/>
</dbReference>
<evidence type="ECO:0000256" key="1">
    <source>
        <dbReference type="ARBA" id="ARBA00004141"/>
    </source>
</evidence>
<feature type="transmembrane region" description="Helical" evidence="5">
    <location>
        <begin position="214"/>
        <end position="233"/>
    </location>
</feature>
<protein>
    <submittedName>
        <fullName evidence="7">ABC transporter permease</fullName>
    </submittedName>
</protein>
<feature type="transmembrane region" description="Helical" evidence="5">
    <location>
        <begin position="97"/>
        <end position="124"/>
    </location>
</feature>
<evidence type="ECO:0000256" key="4">
    <source>
        <dbReference type="ARBA" id="ARBA00023136"/>
    </source>
</evidence>
<feature type="transmembrane region" description="Helical" evidence="5">
    <location>
        <begin position="159"/>
        <end position="179"/>
    </location>
</feature>
<dbReference type="PROSITE" id="PS51012">
    <property type="entry name" value="ABC_TM2"/>
    <property type="match status" value="1"/>
</dbReference>
<dbReference type="InterPro" id="IPR047817">
    <property type="entry name" value="ABC2_TM_bact-type"/>
</dbReference>
<keyword evidence="3 5" id="KW-1133">Transmembrane helix</keyword>
<proteinExistence type="predicted"/>
<keyword evidence="4 5" id="KW-0472">Membrane</keyword>
<name>A0A7C5VXG3_THERO</name>
<reference evidence="7" key="1">
    <citation type="journal article" date="2020" name="mSystems">
        <title>Genome- and Community-Level Interaction Insights into Carbon Utilization and Element Cycling Functions of Hydrothermarchaeota in Hydrothermal Sediment.</title>
        <authorList>
            <person name="Zhou Z."/>
            <person name="Liu Y."/>
            <person name="Xu W."/>
            <person name="Pan J."/>
            <person name="Luo Z.H."/>
            <person name="Li M."/>
        </authorList>
    </citation>
    <scope>NUCLEOTIDE SEQUENCE [LARGE SCALE GENOMIC DNA]</scope>
    <source>
        <strain evidence="7">SpSt-1065</strain>
    </source>
</reference>
<evidence type="ECO:0000256" key="2">
    <source>
        <dbReference type="ARBA" id="ARBA00022692"/>
    </source>
</evidence>
<feature type="transmembrane region" description="Helical" evidence="5">
    <location>
        <begin position="130"/>
        <end position="152"/>
    </location>
</feature>
<dbReference type="EMBL" id="DRWX01000282">
    <property type="protein sequence ID" value="HHM96758.1"/>
    <property type="molecule type" value="Genomic_DNA"/>
</dbReference>
<dbReference type="GO" id="GO:0043190">
    <property type="term" value="C:ATP-binding cassette (ABC) transporter complex"/>
    <property type="evidence" value="ECO:0007669"/>
    <property type="project" value="InterPro"/>
</dbReference>
<evidence type="ECO:0000256" key="5">
    <source>
        <dbReference type="SAM" id="Phobius"/>
    </source>
</evidence>
<evidence type="ECO:0000256" key="3">
    <source>
        <dbReference type="ARBA" id="ARBA00022989"/>
    </source>
</evidence>
<comment type="caution">
    <text evidence="7">The sequence shown here is derived from an EMBL/GenBank/DDBJ whole genome shotgun (WGS) entry which is preliminary data.</text>
</comment>
<dbReference type="PANTHER" id="PTHR43229:SF2">
    <property type="entry name" value="NODULATION PROTEIN J"/>
    <property type="match status" value="1"/>
</dbReference>
<organism evidence="7">
    <name type="scientific">Thermomicrobium roseum</name>
    <dbReference type="NCBI Taxonomy" id="500"/>
    <lineage>
        <taxon>Bacteria</taxon>
        <taxon>Pseudomonadati</taxon>
        <taxon>Thermomicrobiota</taxon>
        <taxon>Thermomicrobia</taxon>
        <taxon>Thermomicrobiales</taxon>
        <taxon>Thermomicrobiaceae</taxon>
        <taxon>Thermomicrobium</taxon>
    </lineage>
</organism>
<feature type="transmembrane region" description="Helical" evidence="5">
    <location>
        <begin position="21"/>
        <end position="41"/>
    </location>
</feature>
<dbReference type="InterPro" id="IPR051784">
    <property type="entry name" value="Nod_factor_ABC_transporter"/>
</dbReference>
<accession>A0A7C5VXG3</accession>
<sequence length="240" mass="25523">MRALIAQTGMELRLTLRSGEGLLVTLVIPPALLVFFAALRIAPSGYDRPIDFLLPSMLALAVMSIGLVSLGIRTAYERHYGVLKRLGATPLGRGRLLGAKILAVLAVEVVQALILVLVGVSFGWRPSGSIVLVFLTMLMGTATFASLGLFIAGTFRAETTLALANGLYLLLILLGGIAWPVERLPGPLAIIGLALPSNALASALRQTLAPSPGWPVAQLGALLLWTLLILALARRTFRWE</sequence>